<keyword evidence="1" id="KW-1133">Transmembrane helix</keyword>
<protein>
    <submittedName>
        <fullName evidence="2">Flagellar protein FlbB</fullName>
    </submittedName>
</protein>
<dbReference type="KEGG" id="trz:GWP43_08790"/>
<evidence type="ECO:0000313" key="3">
    <source>
        <dbReference type="Proteomes" id="UP000464374"/>
    </source>
</evidence>
<dbReference type="InterPro" id="IPR058225">
    <property type="entry name" value="FlbB-like"/>
</dbReference>
<dbReference type="NCBIfam" id="NF047368">
    <property type="entry name" value="collar_FlbB"/>
    <property type="match status" value="1"/>
</dbReference>
<gene>
    <name evidence="2" type="ORF">GWP43_08790</name>
</gene>
<evidence type="ECO:0000256" key="1">
    <source>
        <dbReference type="SAM" id="Phobius"/>
    </source>
</evidence>
<name>A0A6P1Y2M3_9SPIR</name>
<organism evidence="2 3">
    <name type="scientific">Treponema vincentii</name>
    <dbReference type="NCBI Taxonomy" id="69710"/>
    <lineage>
        <taxon>Bacteria</taxon>
        <taxon>Pseudomonadati</taxon>
        <taxon>Spirochaetota</taxon>
        <taxon>Spirochaetia</taxon>
        <taxon>Spirochaetales</taxon>
        <taxon>Treponemataceae</taxon>
        <taxon>Treponema</taxon>
    </lineage>
</organism>
<feature type="transmembrane region" description="Helical" evidence="1">
    <location>
        <begin position="12"/>
        <end position="33"/>
    </location>
</feature>
<keyword evidence="2" id="KW-0282">Flagellum</keyword>
<reference evidence="2 3" key="1">
    <citation type="submission" date="2020-01" db="EMBL/GenBank/DDBJ databases">
        <title>Complete genome sequence of a human oral phylogroup 1 Treponema sp. strain ATCC 700766, originally isolated from periodontitis dental plaque.</title>
        <authorList>
            <person name="Chan Y."/>
            <person name="Huo Y.-B."/>
            <person name="Yu X.-L."/>
            <person name="Zeng H."/>
            <person name="Leung W.-K."/>
            <person name="Watt R.M."/>
        </authorList>
    </citation>
    <scope>NUCLEOTIDE SEQUENCE [LARGE SCALE GENOMIC DNA]</scope>
    <source>
        <strain evidence="2 3">OMZ 804</strain>
    </source>
</reference>
<dbReference type="EMBL" id="CP048020">
    <property type="protein sequence ID" value="QHX43520.1"/>
    <property type="molecule type" value="Genomic_DNA"/>
</dbReference>
<dbReference type="AlphaFoldDB" id="A0A6P1Y2M3"/>
<evidence type="ECO:0000313" key="2">
    <source>
        <dbReference type="EMBL" id="QHX43520.1"/>
    </source>
</evidence>
<sequence length="207" mass="23196">MRRRGSFGRVIVLLLLIIILVFGGLFWFSYLGLINARGVFSPVYSLFGLKTPAGVASPADADADLDADRYAKRLIALDVRSQELDKKEADVTAREKEAAQVSQELDDRLSIIEEKEKSFKQMMTERDMREANIDQIARYINGMQPEKAVANLLQMDDQDIIDVLRAVEAIAKKANKTSSVAYWFSLMPANRAADIQRKMANKPASLP</sequence>
<keyword evidence="2" id="KW-0969">Cilium</keyword>
<proteinExistence type="predicted"/>
<dbReference type="RefSeq" id="WP_162663838.1">
    <property type="nucleotide sequence ID" value="NZ_CP048020.1"/>
</dbReference>
<keyword evidence="1" id="KW-0812">Transmembrane</keyword>
<keyword evidence="1" id="KW-0472">Membrane</keyword>
<keyword evidence="2" id="KW-0966">Cell projection</keyword>
<dbReference type="Proteomes" id="UP000464374">
    <property type="component" value="Chromosome"/>
</dbReference>
<accession>A0A6P1Y2M3</accession>